<dbReference type="AlphaFoldDB" id="A0A0G4J4W8"/>
<dbReference type="Proteomes" id="UP000290189">
    <property type="component" value="Unassembled WGS sequence"/>
</dbReference>
<reference evidence="11 13" key="1">
    <citation type="submission" date="2015-02" db="EMBL/GenBank/DDBJ databases">
        <authorList>
            <person name="Chooi Y.-H."/>
        </authorList>
    </citation>
    <scope>NUCLEOTIDE SEQUENCE [LARGE SCALE GENOMIC DNA]</scope>
    <source>
        <strain evidence="11">E3</strain>
    </source>
</reference>
<evidence type="ECO:0000313" key="14">
    <source>
        <dbReference type="Proteomes" id="UP000290189"/>
    </source>
</evidence>
<evidence type="ECO:0000256" key="2">
    <source>
        <dbReference type="ARBA" id="ARBA00004347"/>
    </source>
</evidence>
<keyword evidence="10" id="KW-0968">Cytoplasmic vesicle</keyword>
<accession>A0A0G4J4W8</accession>
<dbReference type="OMA" id="MIVLSQH"/>
<dbReference type="EMBL" id="CDSF01000124">
    <property type="protein sequence ID" value="CEP02326.1"/>
    <property type="molecule type" value="Genomic_DNA"/>
</dbReference>
<dbReference type="InterPro" id="IPR011990">
    <property type="entry name" value="TPR-like_helical_dom_sf"/>
</dbReference>
<dbReference type="STRING" id="37360.A0A0G4J4W8"/>
<keyword evidence="4" id="KW-0813">Transport</keyword>
<evidence type="ECO:0000256" key="4">
    <source>
        <dbReference type="ARBA" id="ARBA00022448"/>
    </source>
</evidence>
<keyword evidence="9" id="KW-0472">Membrane</keyword>
<keyword evidence="8" id="KW-0333">Golgi apparatus</keyword>
<evidence type="ECO:0000313" key="12">
    <source>
        <dbReference type="EMBL" id="SPQ93745.1"/>
    </source>
</evidence>
<dbReference type="PANTHER" id="PTHR10805:SF0">
    <property type="entry name" value="COATOMER SUBUNIT EPSILON"/>
    <property type="match status" value="1"/>
</dbReference>
<keyword evidence="5" id="KW-0963">Cytoplasm</keyword>
<dbReference type="GO" id="GO:0006888">
    <property type="term" value="P:endoplasmic reticulum to Golgi vesicle-mediated transport"/>
    <property type="evidence" value="ECO:0007669"/>
    <property type="project" value="TreeGrafter"/>
</dbReference>
<dbReference type="GO" id="GO:0005198">
    <property type="term" value="F:structural molecule activity"/>
    <property type="evidence" value="ECO:0007669"/>
    <property type="project" value="InterPro"/>
</dbReference>
<dbReference type="SUPFAM" id="SSF48452">
    <property type="entry name" value="TPR-like"/>
    <property type="match status" value="1"/>
</dbReference>
<keyword evidence="12" id="KW-0496">Mitochondrion</keyword>
<organism evidence="11 13">
    <name type="scientific">Plasmodiophora brassicae</name>
    <name type="common">Clubroot disease agent</name>
    <dbReference type="NCBI Taxonomy" id="37360"/>
    <lineage>
        <taxon>Eukaryota</taxon>
        <taxon>Sar</taxon>
        <taxon>Rhizaria</taxon>
        <taxon>Endomyxa</taxon>
        <taxon>Phytomyxea</taxon>
        <taxon>Plasmodiophorida</taxon>
        <taxon>Plasmodiophoridae</taxon>
        <taxon>Plasmodiophora</taxon>
    </lineage>
</organism>
<dbReference type="PANTHER" id="PTHR10805">
    <property type="entry name" value="COATOMER SUBUNIT EPSILON"/>
    <property type="match status" value="1"/>
</dbReference>
<evidence type="ECO:0000256" key="1">
    <source>
        <dbReference type="ARBA" id="ARBA00004255"/>
    </source>
</evidence>
<name>A0A0G4J4W8_PLABS</name>
<dbReference type="GO" id="GO:0030126">
    <property type="term" value="C:COPI vesicle coat"/>
    <property type="evidence" value="ECO:0007669"/>
    <property type="project" value="TreeGrafter"/>
</dbReference>
<evidence type="ECO:0000256" key="6">
    <source>
        <dbReference type="ARBA" id="ARBA00022892"/>
    </source>
</evidence>
<dbReference type="GO" id="GO:0015031">
    <property type="term" value="P:protein transport"/>
    <property type="evidence" value="ECO:0007669"/>
    <property type="project" value="UniProtKB-KW"/>
</dbReference>
<sequence length="287" mass="31305">MSSEYEPEELFSLRSYFYVGAFGRALQEAGTVIADTPTLRLLAQSFEVRAHLALGHAYPGHVDVSSPAMQALRLLGSRSEGVMDALDRICAEHDSEIMGDPVSRLLIGLVYQEVGNYKAALNLVHKGDALEELAVAAQIYAKIDRVDLAEKQVARMTKLDEDDVLTVISTATLAMASPGAEKAAAALELVSDLLQRFGDTVYLLELQAALLMKRGEFADALKSLKKARALARSQEMTPSSATLVNSIVCLTHLDDAVPKGSEIRGKLVDELRKSYPDHEFFHAAVRF</sequence>
<dbReference type="InterPro" id="IPR006822">
    <property type="entry name" value="Coatomer_esu"/>
</dbReference>
<evidence type="ECO:0008006" key="15">
    <source>
        <dbReference type="Google" id="ProtNLM"/>
    </source>
</evidence>
<proteinExistence type="inferred from homology"/>
<geneLocation type="mitochondrion" evidence="12"/>
<protein>
    <recommendedName>
        <fullName evidence="15">Coatomer subunit epsilon</fullName>
    </recommendedName>
</protein>
<dbReference type="GO" id="GO:0006891">
    <property type="term" value="P:intra-Golgi vesicle-mediated transport"/>
    <property type="evidence" value="ECO:0007669"/>
    <property type="project" value="TreeGrafter"/>
</dbReference>
<dbReference type="Gene3D" id="1.25.40.10">
    <property type="entry name" value="Tetratricopeptide repeat domain"/>
    <property type="match status" value="1"/>
</dbReference>
<reference evidence="12 14" key="2">
    <citation type="submission" date="2018-03" db="EMBL/GenBank/DDBJ databases">
        <authorList>
            <person name="Fogelqvist J."/>
        </authorList>
    </citation>
    <scope>NUCLEOTIDE SEQUENCE [LARGE SCALE GENOMIC DNA]</scope>
</reference>
<evidence type="ECO:0000313" key="11">
    <source>
        <dbReference type="EMBL" id="CEP02326.1"/>
    </source>
</evidence>
<dbReference type="EMBL" id="OVEO01000001">
    <property type="protein sequence ID" value="SPQ93745.1"/>
    <property type="molecule type" value="Genomic_DNA"/>
</dbReference>
<keyword evidence="6" id="KW-0931">ER-Golgi transport</keyword>
<dbReference type="Proteomes" id="UP000039324">
    <property type="component" value="Unassembled WGS sequence"/>
</dbReference>
<comment type="similarity">
    <text evidence="3">Belongs to the COPE family.</text>
</comment>
<dbReference type="Pfam" id="PF04733">
    <property type="entry name" value="Coatomer_E"/>
    <property type="match status" value="1"/>
</dbReference>
<comment type="subcellular location">
    <subcellularLocation>
        <location evidence="2">Cytoplasmic vesicle</location>
        <location evidence="2">COPI-coated vesicle membrane</location>
        <topology evidence="2">Peripheral membrane protein</topology>
        <orientation evidence="2">Cytoplasmic side</orientation>
    </subcellularLocation>
    <subcellularLocation>
        <location evidence="1">Golgi apparatus membrane</location>
        <topology evidence="1">Peripheral membrane protein</topology>
        <orientation evidence="1">Cytoplasmic side</orientation>
    </subcellularLocation>
</comment>
<gene>
    <name evidence="11" type="ORF">PBRA_008910</name>
    <name evidence="12" type="ORF">PLBR_LOCUS960</name>
</gene>
<dbReference type="OrthoDB" id="310217at2759"/>
<evidence type="ECO:0000256" key="9">
    <source>
        <dbReference type="ARBA" id="ARBA00023136"/>
    </source>
</evidence>
<evidence type="ECO:0000256" key="10">
    <source>
        <dbReference type="ARBA" id="ARBA00023329"/>
    </source>
</evidence>
<evidence type="ECO:0000256" key="7">
    <source>
        <dbReference type="ARBA" id="ARBA00022927"/>
    </source>
</evidence>
<dbReference type="GO" id="GO:0000139">
    <property type="term" value="C:Golgi membrane"/>
    <property type="evidence" value="ECO:0007669"/>
    <property type="project" value="UniProtKB-SubCell"/>
</dbReference>
<evidence type="ECO:0000313" key="13">
    <source>
        <dbReference type="Proteomes" id="UP000039324"/>
    </source>
</evidence>
<evidence type="ECO:0000256" key="3">
    <source>
        <dbReference type="ARBA" id="ARBA00008827"/>
    </source>
</evidence>
<keyword evidence="13" id="KW-1185">Reference proteome</keyword>
<evidence type="ECO:0000256" key="5">
    <source>
        <dbReference type="ARBA" id="ARBA00022490"/>
    </source>
</evidence>
<dbReference type="GO" id="GO:0006890">
    <property type="term" value="P:retrograde vesicle-mediated transport, Golgi to endoplasmic reticulum"/>
    <property type="evidence" value="ECO:0007669"/>
    <property type="project" value="InterPro"/>
</dbReference>
<keyword evidence="7" id="KW-0653">Protein transport</keyword>
<evidence type="ECO:0000256" key="8">
    <source>
        <dbReference type="ARBA" id="ARBA00023034"/>
    </source>
</evidence>